<dbReference type="PANTHER" id="PTHR34390">
    <property type="entry name" value="UPF0442 PROTEIN YJJB-RELATED"/>
    <property type="match status" value="1"/>
</dbReference>
<dbReference type="GO" id="GO:0015744">
    <property type="term" value="P:succinate transport"/>
    <property type="evidence" value="ECO:0007669"/>
    <property type="project" value="TreeGrafter"/>
</dbReference>
<sequence length="249" mass="27215">MDIDRILNFSTTAGKIMLQSGGEIYRVEETIFKICKSFSIEEVDVFASTTSIVVTAIDKGKIHTIVKRITSRGVNLNKVHKINSLSRKIYNEKLPIEACEKELKDIDVDDSYSLKKKLFYAGISTSTFTILFGGNASDFVAAFFIGIIVQFISETLCRTYLNPFFRNGLCGAAVALFSIIFLKAGFIKGIDKLIAGTIMLLVPGLSLTNSIRDILEGQLVAGLTNAAEALFVGVSTAVGTFLVIQLLMM</sequence>
<feature type="transmembrane region" description="Helical" evidence="7">
    <location>
        <begin position="119"/>
        <end position="152"/>
    </location>
</feature>
<evidence type="ECO:0000256" key="2">
    <source>
        <dbReference type="ARBA" id="ARBA00022475"/>
    </source>
</evidence>
<keyword evidence="10" id="KW-1185">Reference proteome</keyword>
<keyword evidence="4 7" id="KW-1133">Transmembrane helix</keyword>
<evidence type="ECO:0000259" key="8">
    <source>
        <dbReference type="Pfam" id="PF06738"/>
    </source>
</evidence>
<feature type="transmembrane region" description="Helical" evidence="7">
    <location>
        <begin position="229"/>
        <end position="248"/>
    </location>
</feature>
<evidence type="ECO:0000256" key="5">
    <source>
        <dbReference type="ARBA" id="ARBA00023136"/>
    </source>
</evidence>
<proteinExistence type="inferred from homology"/>
<gene>
    <name evidence="9" type="ORF">FYJ33_06345</name>
</gene>
<keyword evidence="2" id="KW-1003">Cell membrane</keyword>
<dbReference type="AlphaFoldDB" id="A0A7X2T0W0"/>
<accession>A0A7X2T0W0</accession>
<dbReference type="RefSeq" id="WP_154530917.1">
    <property type="nucleotide sequence ID" value="NZ_JAQXTV010000018.1"/>
</dbReference>
<dbReference type="Pfam" id="PF06738">
    <property type="entry name" value="ThrE"/>
    <property type="match status" value="1"/>
</dbReference>
<protein>
    <submittedName>
        <fullName evidence="9">Threonine/serine exporter family protein</fullName>
    </submittedName>
</protein>
<dbReference type="InterPro" id="IPR010619">
    <property type="entry name" value="ThrE-like_N"/>
</dbReference>
<dbReference type="Proteomes" id="UP000460287">
    <property type="component" value="Unassembled WGS sequence"/>
</dbReference>
<name>A0A7X2T0W0_9CLOT</name>
<dbReference type="GO" id="GO:0005886">
    <property type="term" value="C:plasma membrane"/>
    <property type="evidence" value="ECO:0007669"/>
    <property type="project" value="UniProtKB-SubCell"/>
</dbReference>
<comment type="similarity">
    <text evidence="6">Belongs to the ThrE exporter (TC 2.A.79) family.</text>
</comment>
<comment type="caution">
    <text evidence="9">The sequence shown here is derived from an EMBL/GenBank/DDBJ whole genome shotgun (WGS) entry which is preliminary data.</text>
</comment>
<feature type="transmembrane region" description="Helical" evidence="7">
    <location>
        <begin position="164"/>
        <end position="186"/>
    </location>
</feature>
<evidence type="ECO:0000256" key="3">
    <source>
        <dbReference type="ARBA" id="ARBA00022692"/>
    </source>
</evidence>
<dbReference type="GO" id="GO:0022857">
    <property type="term" value="F:transmembrane transporter activity"/>
    <property type="evidence" value="ECO:0007669"/>
    <property type="project" value="InterPro"/>
</dbReference>
<evidence type="ECO:0000256" key="6">
    <source>
        <dbReference type="ARBA" id="ARBA00034125"/>
    </source>
</evidence>
<feature type="domain" description="Threonine/serine exporter-like N-terminal" evidence="8">
    <location>
        <begin position="9"/>
        <end position="246"/>
    </location>
</feature>
<keyword evidence="3 7" id="KW-0812">Transmembrane</keyword>
<evidence type="ECO:0000256" key="4">
    <source>
        <dbReference type="ARBA" id="ARBA00022989"/>
    </source>
</evidence>
<dbReference type="InterPro" id="IPR050539">
    <property type="entry name" value="ThrE_Dicarb/AminoAcid_Exp"/>
</dbReference>
<evidence type="ECO:0000256" key="1">
    <source>
        <dbReference type="ARBA" id="ARBA00004651"/>
    </source>
</evidence>
<comment type="subcellular location">
    <subcellularLocation>
        <location evidence="1">Cell membrane</location>
        <topology evidence="1">Multi-pass membrane protein</topology>
    </subcellularLocation>
</comment>
<dbReference type="PANTHER" id="PTHR34390:SF2">
    <property type="entry name" value="SUCCINATE TRANSPORTER SUBUNIT YJJP-RELATED"/>
    <property type="match status" value="1"/>
</dbReference>
<evidence type="ECO:0000256" key="7">
    <source>
        <dbReference type="SAM" id="Phobius"/>
    </source>
</evidence>
<feature type="transmembrane region" description="Helical" evidence="7">
    <location>
        <begin position="193"/>
        <end position="209"/>
    </location>
</feature>
<reference evidence="9 10" key="1">
    <citation type="submission" date="2019-08" db="EMBL/GenBank/DDBJ databases">
        <title>In-depth cultivation of the pig gut microbiome towards novel bacterial diversity and tailored functional studies.</title>
        <authorList>
            <person name="Wylensek D."/>
            <person name="Hitch T.C.A."/>
            <person name="Clavel T."/>
        </authorList>
    </citation>
    <scope>NUCLEOTIDE SEQUENCE [LARGE SCALE GENOMIC DNA]</scope>
    <source>
        <strain evidence="9 10">WCA-383-APC-5B</strain>
    </source>
</reference>
<keyword evidence="5 7" id="KW-0472">Membrane</keyword>
<evidence type="ECO:0000313" key="10">
    <source>
        <dbReference type="Proteomes" id="UP000460287"/>
    </source>
</evidence>
<dbReference type="EMBL" id="VULX01000006">
    <property type="protein sequence ID" value="MSR91036.1"/>
    <property type="molecule type" value="Genomic_DNA"/>
</dbReference>
<evidence type="ECO:0000313" key="9">
    <source>
        <dbReference type="EMBL" id="MSR91036.1"/>
    </source>
</evidence>
<organism evidence="9 10">
    <name type="scientific">Inconstantimicrobium porci</name>
    <dbReference type="NCBI Taxonomy" id="2652291"/>
    <lineage>
        <taxon>Bacteria</taxon>
        <taxon>Bacillati</taxon>
        <taxon>Bacillota</taxon>
        <taxon>Clostridia</taxon>
        <taxon>Eubacteriales</taxon>
        <taxon>Clostridiaceae</taxon>
        <taxon>Inconstantimicrobium</taxon>
    </lineage>
</organism>